<reference evidence="3 4" key="1">
    <citation type="submission" date="2020-01" db="EMBL/GenBank/DDBJ databases">
        <authorList>
            <person name="Kim M.K."/>
        </authorList>
    </citation>
    <scope>NUCLEOTIDE SEQUENCE [LARGE SCALE GENOMIC DNA]</scope>
    <source>
        <strain evidence="3 4">172606-1</strain>
    </source>
</reference>
<proteinExistence type="predicted"/>
<keyword evidence="2" id="KW-1133">Transmembrane helix</keyword>
<keyword evidence="2" id="KW-0812">Transmembrane</keyword>
<evidence type="ECO:0000256" key="2">
    <source>
        <dbReference type="SAM" id="Phobius"/>
    </source>
</evidence>
<feature type="transmembrane region" description="Helical" evidence="2">
    <location>
        <begin position="12"/>
        <end position="32"/>
    </location>
</feature>
<keyword evidence="2" id="KW-0472">Membrane</keyword>
<organism evidence="3 4">
    <name type="scientific">Rhodocytophaga rosea</name>
    <dbReference type="NCBI Taxonomy" id="2704465"/>
    <lineage>
        <taxon>Bacteria</taxon>
        <taxon>Pseudomonadati</taxon>
        <taxon>Bacteroidota</taxon>
        <taxon>Cytophagia</taxon>
        <taxon>Cytophagales</taxon>
        <taxon>Rhodocytophagaceae</taxon>
        <taxon>Rhodocytophaga</taxon>
    </lineage>
</organism>
<feature type="region of interest" description="Disordered" evidence="1">
    <location>
        <begin position="66"/>
        <end position="91"/>
    </location>
</feature>
<dbReference type="RefSeq" id="WP_162443701.1">
    <property type="nucleotide sequence ID" value="NZ_CP048222.1"/>
</dbReference>
<name>A0A6C0GIA7_9BACT</name>
<dbReference type="AlphaFoldDB" id="A0A6C0GIA7"/>
<evidence type="ECO:0000313" key="4">
    <source>
        <dbReference type="Proteomes" id="UP000480178"/>
    </source>
</evidence>
<dbReference type="KEGG" id="rhoz:GXP67_14075"/>
<keyword evidence="4" id="KW-1185">Reference proteome</keyword>
<evidence type="ECO:0000313" key="3">
    <source>
        <dbReference type="EMBL" id="QHT67677.1"/>
    </source>
</evidence>
<accession>A0A6C0GIA7</accession>
<dbReference type="Proteomes" id="UP000480178">
    <property type="component" value="Chromosome"/>
</dbReference>
<protein>
    <submittedName>
        <fullName evidence="3">Uncharacterized protein</fullName>
    </submittedName>
</protein>
<sequence>MDSQVLHNIAGFILIFSAFLLTAGLIRPFIVLWWTNTKTRGKVLAIYGSLVLIFAIIFFVTIDPQQDGRKDTATPKEQTQQDTRDGGDANN</sequence>
<feature type="transmembrane region" description="Helical" evidence="2">
    <location>
        <begin position="44"/>
        <end position="62"/>
    </location>
</feature>
<feature type="compositionally biased region" description="Basic and acidic residues" evidence="1">
    <location>
        <begin position="82"/>
        <end position="91"/>
    </location>
</feature>
<gene>
    <name evidence="3" type="ORF">GXP67_14075</name>
</gene>
<dbReference type="EMBL" id="CP048222">
    <property type="protein sequence ID" value="QHT67677.1"/>
    <property type="molecule type" value="Genomic_DNA"/>
</dbReference>
<evidence type="ECO:0000256" key="1">
    <source>
        <dbReference type="SAM" id="MobiDB-lite"/>
    </source>
</evidence>